<feature type="binding site" evidence="11">
    <location>
        <position position="8"/>
    </location>
    <ligand>
        <name>ATP</name>
        <dbReference type="ChEBI" id="CHEBI:30616"/>
    </ligand>
</feature>
<keyword evidence="2 11" id="KW-0808">Transferase</keyword>
<feature type="binding site" evidence="11">
    <location>
        <position position="91"/>
    </location>
    <ligand>
        <name>CTP</name>
        <dbReference type="ChEBI" id="CHEBI:37563"/>
    </ligand>
</feature>
<keyword evidence="3 11" id="KW-0819">tRNA processing</keyword>
<dbReference type="Pfam" id="PF01743">
    <property type="entry name" value="PolyA_pol"/>
    <property type="match status" value="1"/>
</dbReference>
<dbReference type="GO" id="GO:0042245">
    <property type="term" value="P:RNA repair"/>
    <property type="evidence" value="ECO:0007669"/>
    <property type="project" value="UniProtKB-KW"/>
</dbReference>
<evidence type="ECO:0000313" key="14">
    <source>
        <dbReference type="EMBL" id="ANF16875.1"/>
    </source>
</evidence>
<feature type="binding site" evidence="11">
    <location>
        <position position="11"/>
    </location>
    <ligand>
        <name>ATP</name>
        <dbReference type="ChEBI" id="CHEBI:30616"/>
    </ligand>
</feature>
<evidence type="ECO:0000256" key="5">
    <source>
        <dbReference type="ARBA" id="ARBA00022723"/>
    </source>
</evidence>
<feature type="binding site" evidence="11">
    <location>
        <position position="21"/>
    </location>
    <ligand>
        <name>Mg(2+)</name>
        <dbReference type="ChEBI" id="CHEBI:18420"/>
    </ligand>
</feature>
<evidence type="ECO:0000259" key="12">
    <source>
        <dbReference type="Pfam" id="PF01743"/>
    </source>
</evidence>
<keyword evidence="9 11" id="KW-0460">Magnesium</keyword>
<evidence type="ECO:0000256" key="11">
    <source>
        <dbReference type="HAMAP-Rule" id="MF_01262"/>
    </source>
</evidence>
<dbReference type="Proteomes" id="UP000077654">
    <property type="component" value="Chromosome"/>
</dbReference>
<dbReference type="SUPFAM" id="SSF81301">
    <property type="entry name" value="Nucleotidyltransferase"/>
    <property type="match status" value="1"/>
</dbReference>
<dbReference type="PIRSF" id="PIRSF000813">
    <property type="entry name" value="CCA_bact"/>
    <property type="match status" value="1"/>
</dbReference>
<comment type="cofactor">
    <cofactor evidence="1 11">
        <name>Mg(2+)</name>
        <dbReference type="ChEBI" id="CHEBI:18420"/>
    </cofactor>
</comment>
<evidence type="ECO:0000259" key="13">
    <source>
        <dbReference type="Pfam" id="PF12627"/>
    </source>
</evidence>
<keyword evidence="7 11" id="KW-0692">RNA repair</keyword>
<keyword evidence="6 11" id="KW-0547">Nucleotide-binding</keyword>
<comment type="catalytic activity">
    <reaction evidence="11">
        <text>a tRNA with a 3' CCA end + 2 CTP + ATP = a tRNA with a 3' CCACCA end + 3 diphosphate</text>
        <dbReference type="Rhea" id="RHEA:76235"/>
        <dbReference type="Rhea" id="RHEA-COMP:10468"/>
        <dbReference type="Rhea" id="RHEA-COMP:18655"/>
        <dbReference type="ChEBI" id="CHEBI:30616"/>
        <dbReference type="ChEBI" id="CHEBI:33019"/>
        <dbReference type="ChEBI" id="CHEBI:37563"/>
        <dbReference type="ChEBI" id="CHEBI:83071"/>
        <dbReference type="ChEBI" id="CHEBI:195187"/>
    </reaction>
</comment>
<comment type="function">
    <text evidence="11">Catalyzes the addition and repair of the essential 3'-terminal CCA sequence in tRNAs without using a nucleic acid template. Adds these three nucleotides in the order of C, C, and A to the tRNA nucleotide-73, using CTP and ATP as substrates and producing inorganic pyrophosphate. tRNA 3'-terminal CCA addition is required both for tRNA processing and repair. Also involved in tRNA surveillance by mediating tandem CCA addition to generate a CCACCA at the 3' terminus of unstable tRNAs. While stable tRNAs receive only 3'-terminal CCA, unstable tRNAs are marked with CCACCA and rapidly degraded.</text>
</comment>
<feature type="binding site" evidence="11">
    <location>
        <position position="140"/>
    </location>
    <ligand>
        <name>ATP</name>
        <dbReference type="ChEBI" id="CHEBI:30616"/>
    </ligand>
</feature>
<dbReference type="GO" id="GO:0004810">
    <property type="term" value="F:CCA tRNA nucleotidyltransferase activity"/>
    <property type="evidence" value="ECO:0007669"/>
    <property type="project" value="UniProtKB-UniRule"/>
</dbReference>
<feature type="binding site" evidence="11">
    <location>
        <position position="140"/>
    </location>
    <ligand>
        <name>CTP</name>
        <dbReference type="ChEBI" id="CHEBI:37563"/>
    </ligand>
</feature>
<name>A0A172WD37_BUCSC</name>
<dbReference type="RefSeq" id="WP_075473811.1">
    <property type="nucleotide sequence ID" value="NZ_CP011299.1"/>
</dbReference>
<comment type="similarity">
    <text evidence="11">Belongs to the tRNA nucleotidyltransferase/poly(A) polymerase family. Bacterial CCA-adding enzyme type 2 subfamily.</text>
</comment>
<dbReference type="PANTHER" id="PTHR47545:SF1">
    <property type="entry name" value="MULTIFUNCTIONAL CCA PROTEIN"/>
    <property type="match status" value="1"/>
</dbReference>
<evidence type="ECO:0000256" key="7">
    <source>
        <dbReference type="ARBA" id="ARBA00022800"/>
    </source>
</evidence>
<proteinExistence type="inferred from homology"/>
<dbReference type="GO" id="GO:0160016">
    <property type="term" value="F:CCACCA tRNA nucleotidyltransferase activity"/>
    <property type="evidence" value="ECO:0007669"/>
    <property type="project" value="RHEA"/>
</dbReference>
<feature type="binding site" evidence="11">
    <location>
        <position position="8"/>
    </location>
    <ligand>
        <name>CTP</name>
        <dbReference type="ChEBI" id="CHEBI:37563"/>
    </ligand>
</feature>
<dbReference type="GO" id="GO:0000287">
    <property type="term" value="F:magnesium ion binding"/>
    <property type="evidence" value="ECO:0007669"/>
    <property type="project" value="UniProtKB-UniRule"/>
</dbReference>
<dbReference type="InterPro" id="IPR050124">
    <property type="entry name" value="tRNA_CCA-adding_enzyme"/>
</dbReference>
<dbReference type="EMBL" id="CP011299">
    <property type="protein sequence ID" value="ANF16875.1"/>
    <property type="molecule type" value="Genomic_DNA"/>
</dbReference>
<dbReference type="Gene3D" id="3.30.460.10">
    <property type="entry name" value="Beta Polymerase, domain 2"/>
    <property type="match status" value="1"/>
</dbReference>
<keyword evidence="15" id="KW-1185">Reference proteome</keyword>
<feature type="binding site" evidence="11">
    <location>
        <position position="23"/>
    </location>
    <ligand>
        <name>Mg(2+)</name>
        <dbReference type="ChEBI" id="CHEBI:18420"/>
    </ligand>
</feature>
<sequence length="417" mass="49140">MKIYLVGGAVRDELLNVPIKDRDWVVIGATPKMLLNLNFRKVGKDFPVFLHPISKEEYSLARIERKCGFGYTGFKTNYCKTVTLKEDLKRRDLTINAIAKDKNGNYIDFFNGLEDLRNRTFRHVSLAFCEDPLRIFRVARFSAAFNHFGFRIASETMKLMINMANSKELLYLTKDRIWKETEKAFNTSNPHVYFQILYNCNVLYIIFPEINLVYQNQFFNINKTFQAVYFKFNFSMEVAKVSKLSNELDIKFAYICGIICYFKIFNIDFFSLEVQINYSKELVEKFCNRLCVPSKIKNLSVIFSKYFKFLSVIHLQSSKNIVVFLNNVDAWRKPDRIYKLSTLIDLYMLCFMNVNISNVFQGTFLKNVFEVSQNISTKCIINSGFSGIEVRFELTRLRIIKIDRWRNLYHNLKVTQK</sequence>
<dbReference type="OrthoDB" id="9805698at2"/>
<comment type="miscellaneous">
    <text evidence="11">A single active site specifically recognizes both ATP and CTP and is responsible for their addition.</text>
</comment>
<evidence type="ECO:0000313" key="15">
    <source>
        <dbReference type="Proteomes" id="UP000077654"/>
    </source>
</evidence>
<feature type="binding site" evidence="11">
    <location>
        <position position="137"/>
    </location>
    <ligand>
        <name>ATP</name>
        <dbReference type="ChEBI" id="CHEBI:30616"/>
    </ligand>
</feature>
<evidence type="ECO:0000256" key="4">
    <source>
        <dbReference type="ARBA" id="ARBA00022695"/>
    </source>
</evidence>
<dbReference type="InterPro" id="IPR032828">
    <property type="entry name" value="PolyA_RNA-bd"/>
</dbReference>
<evidence type="ECO:0000256" key="10">
    <source>
        <dbReference type="ARBA" id="ARBA00022884"/>
    </source>
</evidence>
<dbReference type="AlphaFoldDB" id="A0A172WD37"/>
<gene>
    <name evidence="11" type="primary">cca</name>
    <name evidence="14" type="ORF">XW81_00280</name>
</gene>
<reference evidence="14 15" key="1">
    <citation type="submission" date="2015-04" db="EMBL/GenBank/DDBJ databases">
        <title>Buchnera aphidicola assembly.</title>
        <authorList>
            <person name="Zhang Y."/>
        </authorList>
    </citation>
    <scope>NUCLEOTIDE SEQUENCE [LARGE SCALE GENOMIC DNA]</scope>
    <source>
        <strain evidence="14 15">SC</strain>
    </source>
</reference>
<protein>
    <recommendedName>
        <fullName evidence="11">CCA-adding enzyme</fullName>
        <ecNumber evidence="11">2.7.7.72</ecNumber>
    </recommendedName>
    <alternativeName>
        <fullName evidence="11">CCA tRNA nucleotidyltransferase</fullName>
    </alternativeName>
    <alternativeName>
        <fullName evidence="11">tRNA CCA-pyrophosphorylase</fullName>
    </alternativeName>
    <alternativeName>
        <fullName evidence="11">tRNA adenylyl-/cytidylyl- transferase</fullName>
    </alternativeName>
    <alternativeName>
        <fullName evidence="11">tRNA nucleotidyltransferase</fullName>
    </alternativeName>
    <alternativeName>
        <fullName evidence="11">tRNA-NT</fullName>
    </alternativeName>
</protein>
<dbReference type="Pfam" id="PF12627">
    <property type="entry name" value="PolyA_pol_RNAbd"/>
    <property type="match status" value="1"/>
</dbReference>
<keyword evidence="4 11" id="KW-0548">Nucleotidyltransferase</keyword>
<accession>A0A172WD37</accession>
<dbReference type="InterPro" id="IPR043519">
    <property type="entry name" value="NT_sf"/>
</dbReference>
<dbReference type="PATRIC" id="fig|118110.3.peg.52"/>
<dbReference type="SUPFAM" id="SSF81891">
    <property type="entry name" value="Poly A polymerase C-terminal region-like"/>
    <property type="match status" value="1"/>
</dbReference>
<dbReference type="GO" id="GO:0001680">
    <property type="term" value="P:tRNA 3'-terminal CCA addition"/>
    <property type="evidence" value="ECO:0007669"/>
    <property type="project" value="UniProtKB-UniRule"/>
</dbReference>
<dbReference type="PANTHER" id="PTHR47545">
    <property type="entry name" value="MULTIFUNCTIONAL CCA PROTEIN"/>
    <property type="match status" value="1"/>
</dbReference>
<dbReference type="HAMAP" id="MF_01262">
    <property type="entry name" value="CCA_bact_type2"/>
    <property type="match status" value="1"/>
</dbReference>
<dbReference type="InterPro" id="IPR012006">
    <property type="entry name" value="CCA_bact"/>
</dbReference>
<dbReference type="CDD" id="cd05398">
    <property type="entry name" value="NT_ClassII-CCAase"/>
    <property type="match status" value="1"/>
</dbReference>
<dbReference type="EC" id="2.7.7.72" evidence="11"/>
<keyword evidence="5 11" id="KW-0479">Metal-binding</keyword>
<evidence type="ECO:0000256" key="8">
    <source>
        <dbReference type="ARBA" id="ARBA00022840"/>
    </source>
</evidence>
<organism evidence="14 15">
    <name type="scientific">Buchnera aphidicola subsp. Schlechtendalia chinensis</name>
    <dbReference type="NCBI Taxonomy" id="118110"/>
    <lineage>
        <taxon>Bacteria</taxon>
        <taxon>Pseudomonadati</taxon>
        <taxon>Pseudomonadota</taxon>
        <taxon>Gammaproteobacteria</taxon>
        <taxon>Enterobacterales</taxon>
        <taxon>Erwiniaceae</taxon>
        <taxon>Buchnera</taxon>
    </lineage>
</organism>
<feature type="binding site" evidence="11">
    <location>
        <position position="11"/>
    </location>
    <ligand>
        <name>CTP</name>
        <dbReference type="ChEBI" id="CHEBI:37563"/>
    </ligand>
</feature>
<feature type="domain" description="tRNA nucleotidyltransferase/poly(A) polymerase RNA and SrmB- binding" evidence="13">
    <location>
        <begin position="149"/>
        <end position="210"/>
    </location>
</feature>
<feature type="domain" description="Poly A polymerase head" evidence="12">
    <location>
        <begin position="3"/>
        <end position="121"/>
    </location>
</feature>
<keyword evidence="10 11" id="KW-0694">RNA-binding</keyword>
<keyword evidence="8 11" id="KW-0067">ATP-binding</keyword>
<evidence type="ECO:0000256" key="3">
    <source>
        <dbReference type="ARBA" id="ARBA00022694"/>
    </source>
</evidence>
<feature type="binding site" evidence="11">
    <location>
        <position position="91"/>
    </location>
    <ligand>
        <name>ATP</name>
        <dbReference type="ChEBI" id="CHEBI:30616"/>
    </ligand>
</feature>
<evidence type="ECO:0000256" key="1">
    <source>
        <dbReference type="ARBA" id="ARBA00001946"/>
    </source>
</evidence>
<dbReference type="STRING" id="118110.XW81_00280"/>
<dbReference type="GO" id="GO:0000049">
    <property type="term" value="F:tRNA binding"/>
    <property type="evidence" value="ECO:0007669"/>
    <property type="project" value="UniProtKB-UniRule"/>
</dbReference>
<dbReference type="InterPro" id="IPR002646">
    <property type="entry name" value="PolA_pol_head_dom"/>
</dbReference>
<feature type="binding site" evidence="11">
    <location>
        <position position="137"/>
    </location>
    <ligand>
        <name>CTP</name>
        <dbReference type="ChEBI" id="CHEBI:37563"/>
    </ligand>
</feature>
<evidence type="ECO:0000256" key="9">
    <source>
        <dbReference type="ARBA" id="ARBA00022842"/>
    </source>
</evidence>
<evidence type="ECO:0000256" key="6">
    <source>
        <dbReference type="ARBA" id="ARBA00022741"/>
    </source>
</evidence>
<comment type="catalytic activity">
    <reaction evidence="11">
        <text>a tRNA precursor + 2 CTP + ATP = a tRNA with a 3' CCA end + 3 diphosphate</text>
        <dbReference type="Rhea" id="RHEA:14433"/>
        <dbReference type="Rhea" id="RHEA-COMP:10465"/>
        <dbReference type="Rhea" id="RHEA-COMP:10468"/>
        <dbReference type="ChEBI" id="CHEBI:30616"/>
        <dbReference type="ChEBI" id="CHEBI:33019"/>
        <dbReference type="ChEBI" id="CHEBI:37563"/>
        <dbReference type="ChEBI" id="CHEBI:74896"/>
        <dbReference type="ChEBI" id="CHEBI:83071"/>
        <dbReference type="EC" id="2.7.7.72"/>
    </reaction>
</comment>
<dbReference type="Gene3D" id="1.10.3090.10">
    <property type="entry name" value="cca-adding enzyme, domain 2"/>
    <property type="match status" value="1"/>
</dbReference>
<dbReference type="GO" id="GO:0005524">
    <property type="term" value="F:ATP binding"/>
    <property type="evidence" value="ECO:0007669"/>
    <property type="project" value="UniProtKB-UniRule"/>
</dbReference>
<evidence type="ECO:0000256" key="2">
    <source>
        <dbReference type="ARBA" id="ARBA00022679"/>
    </source>
</evidence>